<evidence type="ECO:0000313" key="4">
    <source>
        <dbReference type="Proteomes" id="UP001574169"/>
    </source>
</evidence>
<evidence type="ECO:0000256" key="1">
    <source>
        <dbReference type="SAM" id="MobiDB-lite"/>
    </source>
</evidence>
<proteinExistence type="predicted"/>
<keyword evidence="2" id="KW-1133">Transmembrane helix</keyword>
<feature type="compositionally biased region" description="Pro residues" evidence="1">
    <location>
        <begin position="15"/>
        <end position="28"/>
    </location>
</feature>
<organism evidence="3 4">
    <name type="scientific">Flavobacterium zubiriense</name>
    <dbReference type="NCBI Taxonomy" id="3138075"/>
    <lineage>
        <taxon>Bacteria</taxon>
        <taxon>Pseudomonadati</taxon>
        <taxon>Bacteroidota</taxon>
        <taxon>Flavobacteriia</taxon>
        <taxon>Flavobacteriales</taxon>
        <taxon>Flavobacteriaceae</taxon>
        <taxon>Flavobacterium</taxon>
    </lineage>
</organism>
<keyword evidence="2" id="KW-0472">Membrane</keyword>
<sequence length="96" mass="9948">MISIEGGAQGGGSGLPPPNGLPVEPPPGFECCEDLAPASGQEEDASDEYKACMEDPAAYCTVPIANSISIYALMATGFALASFVVIRKIKKQKTPM</sequence>
<protein>
    <submittedName>
        <fullName evidence="3">Uncharacterized protein</fullName>
    </submittedName>
</protein>
<dbReference type="Proteomes" id="UP001574169">
    <property type="component" value="Unassembled WGS sequence"/>
</dbReference>
<dbReference type="EMBL" id="JBCFQL010000003">
    <property type="protein sequence ID" value="MFA9190602.1"/>
    <property type="molecule type" value="Genomic_DNA"/>
</dbReference>
<keyword evidence="4" id="KW-1185">Reference proteome</keyword>
<accession>A0ABV4T912</accession>
<gene>
    <name evidence="3" type="ORF">AAGV28_04395</name>
</gene>
<feature type="transmembrane region" description="Helical" evidence="2">
    <location>
        <begin position="68"/>
        <end position="86"/>
    </location>
</feature>
<name>A0ABV4T912_9FLAO</name>
<evidence type="ECO:0000256" key="2">
    <source>
        <dbReference type="SAM" id="Phobius"/>
    </source>
</evidence>
<comment type="caution">
    <text evidence="3">The sequence shown here is derived from an EMBL/GenBank/DDBJ whole genome shotgun (WGS) entry which is preliminary data.</text>
</comment>
<reference evidence="3 4" key="1">
    <citation type="submission" date="2024-04" db="EMBL/GenBank/DDBJ databases">
        <title>New Clade of Flavobacterium.</title>
        <authorList>
            <person name="Matos L."/>
            <person name="Proenca D.N."/>
            <person name="Fransisco R.M."/>
            <person name="Chung A.P."/>
            <person name="Maccario L."/>
            <person name="Sorensen S.J."/>
            <person name="Morais P.V."/>
        </authorList>
    </citation>
    <scope>NUCLEOTIDE SEQUENCE [LARGE SCALE GENOMIC DNA]</scope>
    <source>
        <strain evidence="3 4">FZUC8N2.13</strain>
    </source>
</reference>
<keyword evidence="2" id="KW-0812">Transmembrane</keyword>
<dbReference type="RefSeq" id="WP_373405606.1">
    <property type="nucleotide sequence ID" value="NZ_JBCFQL010000003.1"/>
</dbReference>
<evidence type="ECO:0000313" key="3">
    <source>
        <dbReference type="EMBL" id="MFA9190602.1"/>
    </source>
</evidence>
<feature type="region of interest" description="Disordered" evidence="1">
    <location>
        <begin position="1"/>
        <end position="46"/>
    </location>
</feature>